<protein>
    <submittedName>
        <fullName evidence="1">Uncharacterized protein</fullName>
    </submittedName>
</protein>
<accession>A0A1M6VBD8</accession>
<gene>
    <name evidence="1" type="ORF">SAMN05444266_101144</name>
</gene>
<dbReference type="Proteomes" id="UP000184420">
    <property type="component" value="Unassembled WGS sequence"/>
</dbReference>
<dbReference type="STRING" id="1419482.SAMN05444266_101144"/>
<dbReference type="EMBL" id="FRBL01000001">
    <property type="protein sequence ID" value="SHK78812.1"/>
    <property type="molecule type" value="Genomic_DNA"/>
</dbReference>
<name>A0A1M6VBD8_9BACT</name>
<evidence type="ECO:0000313" key="2">
    <source>
        <dbReference type="Proteomes" id="UP000184420"/>
    </source>
</evidence>
<dbReference type="AlphaFoldDB" id="A0A1M6VBD8"/>
<reference evidence="1 2" key="1">
    <citation type="submission" date="2016-11" db="EMBL/GenBank/DDBJ databases">
        <authorList>
            <person name="Jaros S."/>
            <person name="Januszkiewicz K."/>
            <person name="Wedrychowicz H."/>
        </authorList>
    </citation>
    <scope>NUCLEOTIDE SEQUENCE [LARGE SCALE GENOMIC DNA]</scope>
    <source>
        <strain evidence="1 2">DSM 27406</strain>
    </source>
</reference>
<evidence type="ECO:0000313" key="1">
    <source>
        <dbReference type="EMBL" id="SHK78812.1"/>
    </source>
</evidence>
<sequence>MYVKRITIRQGFDFCNHHQEEMLSRLIVDRLEVNGGSVVQALGGNIDRFEGYRF</sequence>
<organism evidence="1 2">
    <name type="scientific">Chitinophaga jiangningensis</name>
    <dbReference type="NCBI Taxonomy" id="1419482"/>
    <lineage>
        <taxon>Bacteria</taxon>
        <taxon>Pseudomonadati</taxon>
        <taxon>Bacteroidota</taxon>
        <taxon>Chitinophagia</taxon>
        <taxon>Chitinophagales</taxon>
        <taxon>Chitinophagaceae</taxon>
        <taxon>Chitinophaga</taxon>
    </lineage>
</organism>
<proteinExistence type="predicted"/>
<keyword evidence="2" id="KW-1185">Reference proteome</keyword>